<keyword evidence="1" id="KW-0812">Transmembrane</keyword>
<dbReference type="Proteomes" id="UP000027936">
    <property type="component" value="Unassembled WGS sequence"/>
</dbReference>
<evidence type="ECO:0000256" key="1">
    <source>
        <dbReference type="SAM" id="Phobius"/>
    </source>
</evidence>
<dbReference type="PATRIC" id="fig|1348973.3.peg.4515"/>
<accession>A0A072NH33</accession>
<dbReference type="EMBL" id="JJRY01000033">
    <property type="protein sequence ID" value="KEF36193.1"/>
    <property type="molecule type" value="Genomic_DNA"/>
</dbReference>
<evidence type="ECO:0008006" key="4">
    <source>
        <dbReference type="Google" id="ProtNLM"/>
    </source>
</evidence>
<evidence type="ECO:0000313" key="2">
    <source>
        <dbReference type="EMBL" id="KEF36193.1"/>
    </source>
</evidence>
<dbReference type="PROSITE" id="PS51257">
    <property type="entry name" value="PROKAR_LIPOPROTEIN"/>
    <property type="match status" value="1"/>
</dbReference>
<keyword evidence="1" id="KW-0472">Membrane</keyword>
<feature type="transmembrane region" description="Helical" evidence="1">
    <location>
        <begin position="6"/>
        <end position="24"/>
    </location>
</feature>
<gene>
    <name evidence="2" type="ORF">M670_04646</name>
</gene>
<evidence type="ECO:0000313" key="3">
    <source>
        <dbReference type="Proteomes" id="UP000027936"/>
    </source>
</evidence>
<organism evidence="2 3">
    <name type="scientific">Schinkia azotoformans MEV2011</name>
    <dbReference type="NCBI Taxonomy" id="1348973"/>
    <lineage>
        <taxon>Bacteria</taxon>
        <taxon>Bacillati</taxon>
        <taxon>Bacillota</taxon>
        <taxon>Bacilli</taxon>
        <taxon>Bacillales</taxon>
        <taxon>Bacillaceae</taxon>
        <taxon>Calidifontibacillus/Schinkia group</taxon>
        <taxon>Schinkia</taxon>
    </lineage>
</organism>
<dbReference type="AlphaFoldDB" id="A0A072NH33"/>
<comment type="caution">
    <text evidence="2">The sequence shown here is derived from an EMBL/GenBank/DDBJ whole genome shotgun (WGS) entry which is preliminary data.</text>
</comment>
<proteinExistence type="predicted"/>
<reference evidence="2 3" key="1">
    <citation type="submission" date="2014-04" db="EMBL/GenBank/DDBJ databases">
        <title>Draft genome sequence of Bacillus azotoformans MEV2011, a (co-) denitrifying strain unable to grow in the presence of oxygen.</title>
        <authorList>
            <person name="Nielsen M."/>
            <person name="Schreiber L."/>
            <person name="Finster K."/>
            <person name="Schramm A."/>
        </authorList>
    </citation>
    <scope>NUCLEOTIDE SEQUENCE [LARGE SCALE GENOMIC DNA]</scope>
    <source>
        <strain evidence="2 3">MEV2011</strain>
    </source>
</reference>
<sequence>MKRRTIILLITFLTVSCFVLLYLYRGNYWISLSQLYIDEQVSYNIPVHYKISDVLTLNQNLLVTRINNLRFEHDFGKPFIKEDIELNSGTYVEFPDGKKMICKSVEKGELSGWGILNDERKELLSQVYGSDLIKDDYRLLLKTLKLTPDDFKWYSLDSNKELEAKLLLYDIKMALPNNSYNIYSFQTEKIRGFQRGKIGDRDIILHIFDSENKQENGNEILLVGNFSQEEIDIMLQTMEFLDD</sequence>
<protein>
    <recommendedName>
        <fullName evidence="4">Lipoprotein</fullName>
    </recommendedName>
</protein>
<keyword evidence="1" id="KW-1133">Transmembrane helix</keyword>
<dbReference type="RefSeq" id="WP_035198737.1">
    <property type="nucleotide sequence ID" value="NZ_JJRY01000033.1"/>
</dbReference>
<name>A0A072NH33_SCHAZ</name>